<dbReference type="Pfam" id="PF07731">
    <property type="entry name" value="Cu-oxidase_2"/>
    <property type="match status" value="1"/>
</dbReference>
<dbReference type="Pfam" id="PF07732">
    <property type="entry name" value="Cu-oxidase_3"/>
    <property type="match status" value="1"/>
</dbReference>
<dbReference type="InterPro" id="IPR002355">
    <property type="entry name" value="Cu_oxidase_Cu_BS"/>
</dbReference>
<evidence type="ECO:0000259" key="5">
    <source>
        <dbReference type="Pfam" id="PF07731"/>
    </source>
</evidence>
<evidence type="ECO:0000313" key="7">
    <source>
        <dbReference type="EMBL" id="QYD68170.1"/>
    </source>
</evidence>
<evidence type="ECO:0000256" key="1">
    <source>
        <dbReference type="ARBA" id="ARBA00004418"/>
    </source>
</evidence>
<dbReference type="CDD" id="cd13853">
    <property type="entry name" value="CuRO_1_Tth-MCO_like"/>
    <property type="match status" value="1"/>
</dbReference>
<feature type="domain" description="Plastocyanin-like" evidence="6">
    <location>
        <begin position="93"/>
        <end position="194"/>
    </location>
</feature>
<feature type="domain" description="Plastocyanin-like" evidence="5">
    <location>
        <begin position="373"/>
        <end position="489"/>
    </location>
</feature>
<dbReference type="SUPFAM" id="SSF49503">
    <property type="entry name" value="Cupredoxins"/>
    <property type="match status" value="3"/>
</dbReference>
<comment type="subcellular location">
    <subcellularLocation>
        <location evidence="1">Periplasm</location>
    </subcellularLocation>
</comment>
<proteinExistence type="predicted"/>
<dbReference type="InterPro" id="IPR033138">
    <property type="entry name" value="Cu_oxidase_CS"/>
</dbReference>
<dbReference type="PROSITE" id="PS00080">
    <property type="entry name" value="MULTICOPPER_OXIDASE2"/>
    <property type="match status" value="1"/>
</dbReference>
<dbReference type="InterPro" id="IPR008972">
    <property type="entry name" value="Cupredoxin"/>
</dbReference>
<dbReference type="Gene3D" id="2.60.40.420">
    <property type="entry name" value="Cupredoxins - blue copper proteins"/>
    <property type="match status" value="3"/>
</dbReference>
<evidence type="ECO:0000259" key="6">
    <source>
        <dbReference type="Pfam" id="PF07732"/>
    </source>
</evidence>
<dbReference type="InterPro" id="IPR011707">
    <property type="entry name" value="Cu-oxidase-like_N"/>
</dbReference>
<dbReference type="InterPro" id="IPR001117">
    <property type="entry name" value="Cu-oxidase_2nd"/>
</dbReference>
<dbReference type="Pfam" id="PF00394">
    <property type="entry name" value="Cu-oxidase"/>
    <property type="match status" value="1"/>
</dbReference>
<dbReference type="InterPro" id="IPR045087">
    <property type="entry name" value="Cu-oxidase_fam"/>
</dbReference>
<evidence type="ECO:0000256" key="3">
    <source>
        <dbReference type="ARBA" id="ARBA00023002"/>
    </source>
</evidence>
<reference evidence="7 8" key="1">
    <citation type="submission" date="2021-07" db="EMBL/GenBank/DDBJ databases">
        <title>Paraburkholderia edwinii protects Aspergillus sp. from phenazines by acting as a toxin sponge.</title>
        <authorList>
            <person name="Dahlstrom K.M."/>
            <person name="Newman D.K."/>
        </authorList>
    </citation>
    <scope>NUCLEOTIDE SEQUENCE [LARGE SCALE GENOMIC DNA]</scope>
    <source>
        <strain evidence="7 8">Pe01</strain>
    </source>
</reference>
<organism evidence="7 8">
    <name type="scientific">Paraburkholderia edwinii</name>
    <dbReference type="NCBI Taxonomy" id="2861782"/>
    <lineage>
        <taxon>Bacteria</taxon>
        <taxon>Pseudomonadati</taxon>
        <taxon>Pseudomonadota</taxon>
        <taxon>Betaproteobacteria</taxon>
        <taxon>Burkholderiales</taxon>
        <taxon>Burkholderiaceae</taxon>
        <taxon>Paraburkholderia</taxon>
    </lineage>
</organism>
<dbReference type="InterPro" id="IPR011706">
    <property type="entry name" value="Cu-oxidase_C"/>
</dbReference>
<gene>
    <name evidence="7" type="ORF">KZJ38_18115</name>
</gene>
<dbReference type="PROSITE" id="PS00079">
    <property type="entry name" value="MULTICOPPER_OXIDASE1"/>
    <property type="match status" value="1"/>
</dbReference>
<accession>A0ABX8UMB6</accession>
<dbReference type="Proteomes" id="UP000826462">
    <property type="component" value="Chromosome 1"/>
</dbReference>
<keyword evidence="2" id="KW-0479">Metal-binding</keyword>
<dbReference type="PANTHER" id="PTHR11709">
    <property type="entry name" value="MULTI-COPPER OXIDASE"/>
    <property type="match status" value="1"/>
</dbReference>
<evidence type="ECO:0000256" key="2">
    <source>
        <dbReference type="ARBA" id="ARBA00022723"/>
    </source>
</evidence>
<evidence type="ECO:0000313" key="8">
    <source>
        <dbReference type="Proteomes" id="UP000826462"/>
    </source>
</evidence>
<dbReference type="PANTHER" id="PTHR11709:SF2">
    <property type="entry name" value="MULTICOPPER OXIDASE LPR1"/>
    <property type="match status" value="1"/>
</dbReference>
<feature type="domain" description="Plastocyanin-like" evidence="4">
    <location>
        <begin position="225"/>
        <end position="311"/>
    </location>
</feature>
<dbReference type="RefSeq" id="WP_219797563.1">
    <property type="nucleotide sequence ID" value="NZ_CP080095.1"/>
</dbReference>
<name>A0ABX8UMB6_9BURK</name>
<sequence length="491" mass="54211">MYSDLPNRRRRNFLSLLGRTAAVALVPAAAQSSAVEDAPGNVLCSASPLDQTSHGDALVDPPQIRSKRGTLETTITAAIGQVQLGPFSFAGRLYNGEYIPPVLRVGLGDTLKIRFNNRLPDQPSNLHFHGMSVSPRGHSDNVFIHVHPGETFDYLVKVPAHDRQSPGMFWYHPHAHGVVAPQILGGMSGGLVVDGIDERFPILKAMPERMLLIKHVEHEKHEVVSINGQINPVISIRPGELQFWRIAHIGATLFVKFALDGLPFYVVATDGHALSSPRRTTEFFMGPGQRYDVIVVGPPAGEYTMRTVSFQNEAWLAPEPAQQIATVISSGPAVQASSIEEHVLAQKINGPRWIDDVRGASIARRRTLDYSRTPDRKMFMIDGRTMDENRVDQTVRLGDTEEWTIVNTDQQFHSFHIHQTAFLVTEVNGVAQHRDSLHDTYSIPPATDLGPGSLKVVIPFTDPVIVGRFVYHCHSVNHEDKGMMGIVEVVG</sequence>
<keyword evidence="3" id="KW-0560">Oxidoreductase</keyword>
<keyword evidence="8" id="KW-1185">Reference proteome</keyword>
<dbReference type="CDD" id="cd13900">
    <property type="entry name" value="CuRO_3_Tth-MCO_like"/>
    <property type="match status" value="1"/>
</dbReference>
<evidence type="ECO:0000259" key="4">
    <source>
        <dbReference type="Pfam" id="PF00394"/>
    </source>
</evidence>
<dbReference type="EMBL" id="CP080095">
    <property type="protein sequence ID" value="QYD68170.1"/>
    <property type="molecule type" value="Genomic_DNA"/>
</dbReference>
<protein>
    <submittedName>
        <fullName evidence="7">Multicopper oxidase family protein</fullName>
    </submittedName>
</protein>